<evidence type="ECO:0000256" key="1">
    <source>
        <dbReference type="SAM" id="Phobius"/>
    </source>
</evidence>
<protein>
    <submittedName>
        <fullName evidence="2">G protein-coupled receptor 9</fullName>
    </submittedName>
</protein>
<organism evidence="2">
    <name type="scientific">Elephant endotheliotropic herpesvirus 1A</name>
    <dbReference type="NCBI Taxonomy" id="759753"/>
    <lineage>
        <taxon>Viruses</taxon>
        <taxon>Duplodnaviria</taxon>
        <taxon>Heunggongvirae</taxon>
        <taxon>Peploviricota</taxon>
        <taxon>Herviviricetes</taxon>
        <taxon>Herpesvirales</taxon>
        <taxon>Orthoherpesviridae</taxon>
        <taxon>Betaherpesvirinae</taxon>
        <taxon>Proboscivirus</taxon>
        <taxon>Proboscivirus elephantidbeta1</taxon>
        <taxon>Elephantid herpesvirus 1</taxon>
    </lineage>
</organism>
<reference evidence="2" key="4">
    <citation type="submission" date="2023-09" db="EMBL/GenBank/DDBJ databases">
        <title>Epidemiological, serological and virological analysis of an outbreak of Elephant endotheliotropic hemorrhagic disease in Switzerland.</title>
        <authorList>
            <person name="Ackermann M."/>
            <person name="Kubacki J."/>
            <person name="Hatt J.-M."/>
            <person name="Schetle N."/>
            <person name="Steinmetz H."/>
            <person name="Heaggans-Ebbesen S.Y."/>
            <person name="Hayward G.S."/>
        </authorList>
    </citation>
    <scope>NUCLEOTIDE SEQUENCE</scope>
    <source>
        <strain evidence="2">Umesh</strain>
    </source>
</reference>
<keyword evidence="2" id="KW-0675">Receptor</keyword>
<feature type="transmembrane region" description="Helical" evidence="1">
    <location>
        <begin position="151"/>
        <end position="170"/>
    </location>
</feature>
<reference evidence="2" key="1">
    <citation type="journal article" date="2013" name="Genome Announc.">
        <title>Complete Genome Sequence of Elephant Endotheliotropic Herpesvirus 1A.</title>
        <authorList>
            <person name="Ling P.D."/>
            <person name="Reid J.G."/>
            <person name="Qin X."/>
            <person name="Muzny D.M."/>
            <person name="Gibbs R."/>
            <person name="Petrosino J."/>
            <person name="Peng R."/>
            <person name="Zong J.C."/>
            <person name="Heaggans S.Y."/>
            <person name="Hayward G.S."/>
        </authorList>
    </citation>
    <scope>NUCLEOTIDE SEQUENCE</scope>
    <source>
        <strain evidence="2">Umesh</strain>
    </source>
</reference>
<reference evidence="2" key="3">
    <citation type="journal article" date="2017" name="PLoS ONE">
        <title>Identification of shedders of elephant endotheliotropic herpesviruses among Asian elephants (Elephas maximus) in Switzerland.</title>
        <authorList>
            <person name="Ackermann M."/>
            <person name="Hatt J.M."/>
            <person name="Schetle N."/>
            <person name="Steinmetz H."/>
        </authorList>
    </citation>
    <scope>NUCLEOTIDE SEQUENCE</scope>
    <source>
        <strain evidence="2">Umesh</strain>
    </source>
</reference>
<keyword evidence="1" id="KW-0472">Membrane</keyword>
<keyword evidence="1" id="KW-1133">Transmembrane helix</keyword>
<feature type="transmembrane region" description="Helical" evidence="1">
    <location>
        <begin position="177"/>
        <end position="194"/>
    </location>
</feature>
<feature type="transmembrane region" description="Helical" evidence="1">
    <location>
        <begin position="112"/>
        <end position="131"/>
    </location>
</feature>
<feature type="transmembrane region" description="Helical" evidence="1">
    <location>
        <begin position="50"/>
        <end position="72"/>
    </location>
</feature>
<reference evidence="2" key="2">
    <citation type="journal article" date="2016" name="MSphere">
        <title>Comparison of the Gene Coding Contents and Other Unusual Features of the GC-Rich and AT-Rich Branch Probosciviruses.</title>
        <authorList>
            <person name="Ling P.D."/>
            <person name="Long S.Y."/>
            <person name="Zong J.C."/>
            <person name="Heaggans S.Y."/>
            <person name="Qin X."/>
            <person name="Hayward G.S."/>
        </authorList>
    </citation>
    <scope>NUCLEOTIDE SEQUENCE</scope>
    <source>
        <strain evidence="2">Umesh</strain>
    </source>
</reference>
<proteinExistence type="predicted"/>
<gene>
    <name evidence="2" type="primary">E50.5</name>
</gene>
<feature type="transmembrane region" description="Helical" evidence="1">
    <location>
        <begin position="20"/>
        <end position="38"/>
    </location>
</feature>
<keyword evidence="1" id="KW-0812">Transmembrane</keyword>
<evidence type="ECO:0000313" key="2">
    <source>
        <dbReference type="EMBL" id="WNZ34471.1"/>
    </source>
</evidence>
<sequence>MTSPQPPLEHPEIDYCTLSFSILGIIGTILAILHLKFASIKNVCVPDNTLYLHFLLLTGILTLFVSTCTFMFTENYTALCLTQLSLTVCVCCILMLAINLFFYIHKQYFSRIFVLFMPILFVFPILIMFITCSRTDDYDKYECMKYAITNTYLYLGYFLTITTILSLCLYRTLYGKLLLTTLTSWISWNIYWSLFHPYSISNISYMYLTLGYILLVFYTYPILLAKYLRTLPVMLDQITIWRPGFLLSFLSPPIIKYLNKHEYLSHAYWLYKALY</sequence>
<dbReference type="EMBL" id="OR543011">
    <property type="protein sequence ID" value="WNZ34471.1"/>
    <property type="molecule type" value="Genomic_DNA"/>
</dbReference>
<feature type="transmembrane region" description="Helical" evidence="1">
    <location>
        <begin position="206"/>
        <end position="225"/>
    </location>
</feature>
<name>A0AA96WNC5_ELHV1</name>
<accession>A0AA96WNC5</accession>
<feature type="transmembrane region" description="Helical" evidence="1">
    <location>
        <begin position="84"/>
        <end position="105"/>
    </location>
</feature>